<evidence type="ECO:0000256" key="1">
    <source>
        <dbReference type="PIRSR" id="PIRSR038925-1"/>
    </source>
</evidence>
<dbReference type="InterPro" id="IPR040198">
    <property type="entry name" value="Fido_containing"/>
</dbReference>
<feature type="binding site" evidence="1">
    <location>
        <begin position="230"/>
        <end position="236"/>
    </location>
    <ligand>
        <name>ATP</name>
        <dbReference type="ChEBI" id="CHEBI:30616"/>
    </ligand>
</feature>
<dbReference type="EMBL" id="BOQP01000034">
    <property type="protein sequence ID" value="GIM78484.1"/>
    <property type="molecule type" value="Genomic_DNA"/>
</dbReference>
<accession>A0A919SVL8</accession>
<dbReference type="Pfam" id="PF02661">
    <property type="entry name" value="Fic"/>
    <property type="match status" value="1"/>
</dbReference>
<organism evidence="5 6">
    <name type="scientific">Winogradskya consettensis</name>
    <dbReference type="NCBI Taxonomy" id="113560"/>
    <lineage>
        <taxon>Bacteria</taxon>
        <taxon>Bacillati</taxon>
        <taxon>Actinomycetota</taxon>
        <taxon>Actinomycetes</taxon>
        <taxon>Micromonosporales</taxon>
        <taxon>Micromonosporaceae</taxon>
        <taxon>Winogradskya</taxon>
    </lineage>
</organism>
<dbReference type="Gene3D" id="1.10.3290.10">
    <property type="entry name" value="Fido-like domain"/>
    <property type="match status" value="1"/>
</dbReference>
<dbReference type="InterPro" id="IPR026287">
    <property type="entry name" value="SoFic-like"/>
</dbReference>
<evidence type="ECO:0000313" key="5">
    <source>
        <dbReference type="EMBL" id="GIM78484.1"/>
    </source>
</evidence>
<dbReference type="PROSITE" id="PS51459">
    <property type="entry name" value="FIDO"/>
    <property type="match status" value="1"/>
</dbReference>
<evidence type="ECO:0000259" key="4">
    <source>
        <dbReference type="PROSITE" id="PS51459"/>
    </source>
</evidence>
<keyword evidence="6" id="KW-1185">Reference proteome</keyword>
<feature type="domain" description="Fido" evidence="4">
    <location>
        <begin position="137"/>
        <end position="289"/>
    </location>
</feature>
<evidence type="ECO:0000313" key="6">
    <source>
        <dbReference type="Proteomes" id="UP000680865"/>
    </source>
</evidence>
<dbReference type="RefSeq" id="WP_213000592.1">
    <property type="nucleotide sequence ID" value="NZ_BAAATW010000001.1"/>
</dbReference>
<dbReference type="GO" id="GO:0005524">
    <property type="term" value="F:ATP binding"/>
    <property type="evidence" value="ECO:0007669"/>
    <property type="project" value="UniProtKB-KW"/>
</dbReference>
<dbReference type="SUPFAM" id="SSF140931">
    <property type="entry name" value="Fic-like"/>
    <property type="match status" value="1"/>
</dbReference>
<keyword evidence="1" id="KW-0547">Nucleotide-binding</keyword>
<sequence length="391" mass="43534">MQYPDFETSPVGSLVRIGGWDPRYGEQYNERAFLPDPLPWKLNLSQETYVAVANATAAVARLDQAAFRLPNPTLLARPAIRREAVSTSALEGTYTTLDDVLEADFLDRDQLTASVAEVVNYVEAAELAFDWIKDKPITVSMLEQLQKRLVRGTRGDSGEAGHVRTTQVFIGSGGGRVGDARFIPCPPGDQLQAGVQAWASWINGEDVFPLVVKMALGHYQFETLHPFNDGNGRLGRLVCVLQLACRGELRVPVLNLSPWLESRRREYQDHLLRCSATGEFDPWIQFFSEAVRAQAVRAVEKIDALHDWRDEAMNRLMKASIRGVATRITEDLIGYPMITPTTASQRHGVSYPAANTAVNRLVSLGILEERTGRQYGRVFANRNILNIINAI</sequence>
<dbReference type="AlphaFoldDB" id="A0A919SVL8"/>
<comment type="caution">
    <text evidence="5">The sequence shown here is derived from an EMBL/GenBank/DDBJ whole genome shotgun (WGS) entry which is preliminary data.</text>
</comment>
<feature type="binding site" evidence="1">
    <location>
        <position position="91"/>
    </location>
    <ligand>
        <name>ATP</name>
        <dbReference type="ChEBI" id="CHEBI:30616"/>
    </ligand>
</feature>
<feature type="binding site" evidence="3">
    <location>
        <begin position="229"/>
        <end position="236"/>
    </location>
    <ligand>
        <name>ATP</name>
        <dbReference type="ChEBI" id="CHEBI:30616"/>
    </ligand>
</feature>
<evidence type="ECO:0000256" key="3">
    <source>
        <dbReference type="PIRSR" id="PIRSR640198-2"/>
    </source>
</evidence>
<proteinExistence type="predicted"/>
<dbReference type="PANTHER" id="PTHR13504:SF38">
    <property type="entry name" value="FIDO DOMAIN-CONTAINING PROTEIN"/>
    <property type="match status" value="1"/>
</dbReference>
<dbReference type="Proteomes" id="UP000680865">
    <property type="component" value="Unassembled WGS sequence"/>
</dbReference>
<dbReference type="PANTHER" id="PTHR13504">
    <property type="entry name" value="FIDO DOMAIN-CONTAINING PROTEIN DDB_G0283145"/>
    <property type="match status" value="1"/>
</dbReference>
<evidence type="ECO:0000256" key="2">
    <source>
        <dbReference type="PIRSR" id="PIRSR640198-1"/>
    </source>
</evidence>
<gene>
    <name evidence="5" type="ORF">Aco04nite_60680</name>
</gene>
<protein>
    <submittedName>
        <fullName evidence="5">Cell filamentation protein Fic</fullName>
    </submittedName>
</protein>
<dbReference type="PIRSF" id="PIRSF038925">
    <property type="entry name" value="AMP-prot_trans"/>
    <property type="match status" value="1"/>
</dbReference>
<keyword evidence="1" id="KW-0067">ATP-binding</keyword>
<feature type="binding site" evidence="1">
    <location>
        <position position="225"/>
    </location>
    <ligand>
        <name>ATP</name>
        <dbReference type="ChEBI" id="CHEBI:30616"/>
    </ligand>
</feature>
<feature type="binding site" evidence="1">
    <location>
        <position position="267"/>
    </location>
    <ligand>
        <name>ATP</name>
        <dbReference type="ChEBI" id="CHEBI:30616"/>
    </ligand>
</feature>
<dbReference type="InterPro" id="IPR003812">
    <property type="entry name" value="Fido"/>
</dbReference>
<name>A0A919SVL8_9ACTN</name>
<dbReference type="Pfam" id="PF13784">
    <property type="entry name" value="Fic_N"/>
    <property type="match status" value="1"/>
</dbReference>
<feature type="active site" evidence="2">
    <location>
        <position position="225"/>
    </location>
</feature>
<reference evidence="5" key="1">
    <citation type="submission" date="2021-03" db="EMBL/GenBank/DDBJ databases">
        <title>Whole genome shotgun sequence of Actinoplanes consettensis NBRC 14913.</title>
        <authorList>
            <person name="Komaki H."/>
            <person name="Tamura T."/>
        </authorList>
    </citation>
    <scope>NUCLEOTIDE SEQUENCE</scope>
    <source>
        <strain evidence="5">NBRC 14913</strain>
    </source>
</reference>
<dbReference type="InterPro" id="IPR025758">
    <property type="entry name" value="Fic/DOC_N"/>
</dbReference>
<dbReference type="InterPro" id="IPR036597">
    <property type="entry name" value="Fido-like_dom_sf"/>
</dbReference>